<dbReference type="Pfam" id="PF13683">
    <property type="entry name" value="rve_3"/>
    <property type="match status" value="1"/>
</dbReference>
<dbReference type="Pfam" id="PF13276">
    <property type="entry name" value="HTH_21"/>
    <property type="match status" value="1"/>
</dbReference>
<dbReference type="EMBL" id="LR130759">
    <property type="protein sequence ID" value="VDM87866.1"/>
    <property type="molecule type" value="Genomic_DNA"/>
</dbReference>
<dbReference type="Gene3D" id="3.30.420.10">
    <property type="entry name" value="Ribonuclease H-like superfamily/Ribonuclease H"/>
    <property type="match status" value="1"/>
</dbReference>
<comment type="function">
    <text evidence="1">Involved in the transposition of the insertion sequence.</text>
</comment>
<keyword evidence="5" id="KW-1185">Reference proteome</keyword>
<dbReference type="InterPro" id="IPR025948">
    <property type="entry name" value="HTH-like_dom"/>
</dbReference>
<feature type="domain" description="Integrase catalytic" evidence="3">
    <location>
        <begin position="100"/>
        <end position="260"/>
    </location>
</feature>
<dbReference type="SUPFAM" id="SSF53098">
    <property type="entry name" value="Ribonuclease H-like"/>
    <property type="match status" value="1"/>
</dbReference>
<dbReference type="Proteomes" id="UP000269998">
    <property type="component" value="Chromosome"/>
</dbReference>
<dbReference type="AlphaFoldDB" id="A0A447GBL7"/>
<dbReference type="InterPro" id="IPR001584">
    <property type="entry name" value="Integrase_cat-core"/>
</dbReference>
<evidence type="ECO:0000256" key="1">
    <source>
        <dbReference type="ARBA" id="ARBA00002286"/>
    </source>
</evidence>
<proteinExistence type="predicted"/>
<feature type="compositionally biased region" description="Polar residues" evidence="2">
    <location>
        <begin position="15"/>
        <end position="31"/>
    </location>
</feature>
<dbReference type="PROSITE" id="PS50994">
    <property type="entry name" value="INTEGRASE"/>
    <property type="match status" value="1"/>
</dbReference>
<dbReference type="NCBIfam" id="NF033516">
    <property type="entry name" value="transpos_IS3"/>
    <property type="match status" value="1"/>
</dbReference>
<dbReference type="GO" id="GO:0015074">
    <property type="term" value="P:DNA integration"/>
    <property type="evidence" value="ECO:0007669"/>
    <property type="project" value="InterPro"/>
</dbReference>
<evidence type="ECO:0000256" key="2">
    <source>
        <dbReference type="SAM" id="MobiDB-lite"/>
    </source>
</evidence>
<feature type="region of interest" description="Disordered" evidence="2">
    <location>
        <begin position="9"/>
        <end position="31"/>
    </location>
</feature>
<dbReference type="InterPro" id="IPR048020">
    <property type="entry name" value="Transpos_IS3"/>
</dbReference>
<dbReference type="PANTHER" id="PTHR47515:SF2">
    <property type="entry name" value="INTEGRASE CORE DOMAIN PROTEIN"/>
    <property type="match status" value="1"/>
</dbReference>
<organism evidence="4 5">
    <name type="scientific">Mycobacterium basiliense</name>
    <dbReference type="NCBI Taxonomy" id="2094119"/>
    <lineage>
        <taxon>Bacteria</taxon>
        <taxon>Bacillati</taxon>
        <taxon>Actinomycetota</taxon>
        <taxon>Actinomycetes</taxon>
        <taxon>Mycobacteriales</taxon>
        <taxon>Mycobacteriaceae</taxon>
        <taxon>Mycobacterium</taxon>
    </lineage>
</organism>
<dbReference type="PANTHER" id="PTHR47515">
    <property type="entry name" value="LOW CALCIUM RESPONSE LOCUS PROTEIN T"/>
    <property type="match status" value="1"/>
</dbReference>
<gene>
    <name evidence="4" type="ORF">MB901379_01417</name>
</gene>
<evidence type="ECO:0000313" key="5">
    <source>
        <dbReference type="Proteomes" id="UP000269998"/>
    </source>
</evidence>
<evidence type="ECO:0000259" key="3">
    <source>
        <dbReference type="PROSITE" id="PS50994"/>
    </source>
</evidence>
<evidence type="ECO:0000313" key="4">
    <source>
        <dbReference type="EMBL" id="VDM87866.1"/>
    </source>
</evidence>
<protein>
    <submittedName>
        <fullName evidence="4">Putative transposase OrfB</fullName>
    </submittedName>
</protein>
<dbReference type="KEGG" id="mbai:MB901379_01417"/>
<reference evidence="5" key="1">
    <citation type="submission" date="2018-02" db="EMBL/GenBank/DDBJ databases">
        <authorList>
            <person name="Seth-Smith MB H."/>
            <person name="Seth-Smith H."/>
        </authorList>
    </citation>
    <scope>NUCLEOTIDE SEQUENCE [LARGE SCALE GENOMIC DNA]</scope>
</reference>
<dbReference type="InterPro" id="IPR012337">
    <property type="entry name" value="RNaseH-like_sf"/>
</dbReference>
<sequence length="263" mass="30104">MLGVSERFACRVTGQPRSTQRHQPTATTSDSDATLRAWLRDYAKDHPGRGFRPAYRDAVAEGWMVNHKKIQRLWREEGLRVPQRRRLDRHSNSTAPRWTAADRPNRVWAAGFLSCITIDGRPIKIMSIVDEHTRECLGGLIVRSVTAEGLITVLERLAAGRGTYPAVLRCHNGPELARLAMAEWAGQHKGMHFISPGQPWRDGYVEWFNSRVRDECLSVNSFWSLNQARMAINDWKHHYNHHRRHAVLGHLPPARYAAACTHR</sequence>
<name>A0A447GBL7_9MYCO</name>
<accession>A0A447GBL7</accession>
<dbReference type="GO" id="GO:0003676">
    <property type="term" value="F:nucleic acid binding"/>
    <property type="evidence" value="ECO:0007669"/>
    <property type="project" value="InterPro"/>
</dbReference>
<dbReference type="InterPro" id="IPR036397">
    <property type="entry name" value="RNaseH_sf"/>
</dbReference>